<dbReference type="InParanoid" id="A0A0C3HJ75"/>
<dbReference type="Pfam" id="PF22893">
    <property type="entry name" value="ULD_2"/>
    <property type="match status" value="1"/>
</dbReference>
<dbReference type="InterPro" id="IPR025676">
    <property type="entry name" value="Clr5_dom"/>
</dbReference>
<evidence type="ECO:0000313" key="4">
    <source>
        <dbReference type="EMBL" id="KIN03095.1"/>
    </source>
</evidence>
<feature type="compositionally biased region" description="Polar residues" evidence="1">
    <location>
        <begin position="430"/>
        <end position="449"/>
    </location>
</feature>
<feature type="domain" description="Ubiquitin-like" evidence="3">
    <location>
        <begin position="170"/>
        <end position="252"/>
    </location>
</feature>
<reference evidence="5" key="2">
    <citation type="submission" date="2015-01" db="EMBL/GenBank/DDBJ databases">
        <title>Evolutionary Origins and Diversification of the Mycorrhizal Mutualists.</title>
        <authorList>
            <consortium name="DOE Joint Genome Institute"/>
            <consortium name="Mycorrhizal Genomics Consortium"/>
            <person name="Kohler A."/>
            <person name="Kuo A."/>
            <person name="Nagy L.G."/>
            <person name="Floudas D."/>
            <person name="Copeland A."/>
            <person name="Barry K.W."/>
            <person name="Cichocki N."/>
            <person name="Veneault-Fourrey C."/>
            <person name="LaButti K."/>
            <person name="Lindquist E.A."/>
            <person name="Lipzen A."/>
            <person name="Lundell T."/>
            <person name="Morin E."/>
            <person name="Murat C."/>
            <person name="Riley R."/>
            <person name="Ohm R."/>
            <person name="Sun H."/>
            <person name="Tunlid A."/>
            <person name="Henrissat B."/>
            <person name="Grigoriev I.V."/>
            <person name="Hibbett D.S."/>
            <person name="Martin F."/>
        </authorList>
    </citation>
    <scope>NUCLEOTIDE SEQUENCE [LARGE SCALE GENOMIC DNA]</scope>
    <source>
        <strain evidence="5">Zn</strain>
    </source>
</reference>
<evidence type="ECO:0000259" key="2">
    <source>
        <dbReference type="Pfam" id="PF14420"/>
    </source>
</evidence>
<dbReference type="Pfam" id="PF14420">
    <property type="entry name" value="Clr5"/>
    <property type="match status" value="1"/>
</dbReference>
<gene>
    <name evidence="4" type="ORF">OIDMADRAFT_27555</name>
</gene>
<protein>
    <submittedName>
        <fullName evidence="4">Uncharacterized protein</fullName>
    </submittedName>
</protein>
<feature type="region of interest" description="Disordered" evidence="1">
    <location>
        <begin position="70"/>
        <end position="91"/>
    </location>
</feature>
<dbReference type="OrthoDB" id="823504at2759"/>
<dbReference type="STRING" id="913774.A0A0C3HJ75"/>
<dbReference type="AlphaFoldDB" id="A0A0C3HJ75"/>
<evidence type="ECO:0000259" key="3">
    <source>
        <dbReference type="Pfam" id="PF22893"/>
    </source>
</evidence>
<dbReference type="InterPro" id="IPR054464">
    <property type="entry name" value="ULD_fung"/>
</dbReference>
<dbReference type="PANTHER" id="PTHR38886:SF1">
    <property type="entry name" value="NACHT-NTPASE AND P-LOOP NTPASES N-TERMINAL DOMAIN-CONTAINING PROTEIN"/>
    <property type="match status" value="1"/>
</dbReference>
<organism evidence="4 5">
    <name type="scientific">Oidiodendron maius (strain Zn)</name>
    <dbReference type="NCBI Taxonomy" id="913774"/>
    <lineage>
        <taxon>Eukaryota</taxon>
        <taxon>Fungi</taxon>
        <taxon>Dikarya</taxon>
        <taxon>Ascomycota</taxon>
        <taxon>Pezizomycotina</taxon>
        <taxon>Leotiomycetes</taxon>
        <taxon>Leotiomycetes incertae sedis</taxon>
        <taxon>Myxotrichaceae</taxon>
        <taxon>Oidiodendron</taxon>
    </lineage>
</organism>
<feature type="domain" description="Clr5" evidence="2">
    <location>
        <begin position="1"/>
        <end position="53"/>
    </location>
</feature>
<dbReference type="HOGENOM" id="CLU_461577_0_0_1"/>
<dbReference type="EMBL" id="KN832874">
    <property type="protein sequence ID" value="KIN03095.1"/>
    <property type="molecule type" value="Genomic_DNA"/>
</dbReference>
<evidence type="ECO:0000313" key="5">
    <source>
        <dbReference type="Proteomes" id="UP000054321"/>
    </source>
</evidence>
<evidence type="ECO:0000256" key="1">
    <source>
        <dbReference type="SAM" id="MobiDB-lite"/>
    </source>
</evidence>
<feature type="compositionally biased region" description="Basic and acidic residues" evidence="1">
    <location>
        <begin position="418"/>
        <end position="428"/>
    </location>
</feature>
<accession>A0A0C3HJ75</accession>
<sequence>MTKKWMDVKGEIERRYLIQKIPLKEVRQQMLKEHGFVASTRAYKDKFKEWGWKTYRKTCDLNLACAQNRVSRSRPRRKPSSTAKSVQARLKNQHKNIECQTSLAVRERNELRALRDSLEDKLAYYSTAEKVNQTMGGITKLEQTIHAWRKNTEEIEKRRNTPSGFASCWKQDPMTLEDALGRLFMIPLDIVVSWETFEEHLESLFQICPGAKKVQRREYAIEDGLTRTAFSRSRPWSLFSRPGRMVEMSMIFKGRSNARVVCPTCNTISQEKKGTLIKWHVIATGVRGIPMLIYAHLLTGNAEDEEDEEEEEEMPSLFKRVIIRVAKIPLLPQSVKTLNSPYRTNPLLPRQGIPSPRHDIFWQTLVEYNPLEPESPFDLLQTLSNMTADMDRYIVDLGWTLQNPSIDSGVPTNFLREHDSTQQRRLSEEFSPSPNTHSNQGKHTYSAVSDQPPAASFAGGLGGWQYFSNLSLDKAQNMEYVAQEPSLEMNISLAAPWEYAFQPDRTVNMGMVFRGPQSSTSSCPGCGTENVIDSNNRGSEIQCSECNMWYQRIVELDAAAQPLHKPAGFSHVVESPWRIGDDYLWIFSQET</sequence>
<feature type="region of interest" description="Disordered" evidence="1">
    <location>
        <begin position="418"/>
        <end position="451"/>
    </location>
</feature>
<proteinExistence type="predicted"/>
<dbReference type="PANTHER" id="PTHR38886">
    <property type="entry name" value="SESA DOMAIN-CONTAINING PROTEIN"/>
    <property type="match status" value="1"/>
</dbReference>
<name>A0A0C3HJ75_OIDMZ</name>
<reference evidence="4 5" key="1">
    <citation type="submission" date="2014-04" db="EMBL/GenBank/DDBJ databases">
        <authorList>
            <consortium name="DOE Joint Genome Institute"/>
            <person name="Kuo A."/>
            <person name="Martino E."/>
            <person name="Perotto S."/>
            <person name="Kohler A."/>
            <person name="Nagy L.G."/>
            <person name="Floudas D."/>
            <person name="Copeland A."/>
            <person name="Barry K.W."/>
            <person name="Cichocki N."/>
            <person name="Veneault-Fourrey C."/>
            <person name="LaButti K."/>
            <person name="Lindquist E.A."/>
            <person name="Lipzen A."/>
            <person name="Lundell T."/>
            <person name="Morin E."/>
            <person name="Murat C."/>
            <person name="Sun H."/>
            <person name="Tunlid A."/>
            <person name="Henrissat B."/>
            <person name="Grigoriev I.V."/>
            <person name="Hibbett D.S."/>
            <person name="Martin F."/>
            <person name="Nordberg H.P."/>
            <person name="Cantor M.N."/>
            <person name="Hua S.X."/>
        </authorList>
    </citation>
    <scope>NUCLEOTIDE SEQUENCE [LARGE SCALE GENOMIC DNA]</scope>
    <source>
        <strain evidence="4 5">Zn</strain>
    </source>
</reference>
<keyword evidence="5" id="KW-1185">Reference proteome</keyword>
<dbReference type="Proteomes" id="UP000054321">
    <property type="component" value="Unassembled WGS sequence"/>
</dbReference>